<keyword evidence="2" id="KW-1185">Reference proteome</keyword>
<reference evidence="1" key="1">
    <citation type="submission" date="2020-08" db="EMBL/GenBank/DDBJ databases">
        <title>Multicomponent nature underlies the extraordinary mechanical properties of spider dragline silk.</title>
        <authorList>
            <person name="Kono N."/>
            <person name="Nakamura H."/>
            <person name="Mori M."/>
            <person name="Yoshida Y."/>
            <person name="Ohtoshi R."/>
            <person name="Malay A.D."/>
            <person name="Moran D.A.P."/>
            <person name="Tomita M."/>
            <person name="Numata K."/>
            <person name="Arakawa K."/>
        </authorList>
    </citation>
    <scope>NUCLEOTIDE SEQUENCE</scope>
</reference>
<name>A0A8X6PF12_NEPPI</name>
<protein>
    <submittedName>
        <fullName evidence="1">Uncharacterized protein</fullName>
    </submittedName>
</protein>
<sequence length="81" mass="9167">MKLCCFIGALHGFMFCQGTLIRSFPSTVLFSFLLSCFLSTGSPSLKQKKCSPLTSWSWQPFSSPPLWWWSVVKTRAQTPKS</sequence>
<organism evidence="1 2">
    <name type="scientific">Nephila pilipes</name>
    <name type="common">Giant wood spider</name>
    <name type="synonym">Nephila maculata</name>
    <dbReference type="NCBI Taxonomy" id="299642"/>
    <lineage>
        <taxon>Eukaryota</taxon>
        <taxon>Metazoa</taxon>
        <taxon>Ecdysozoa</taxon>
        <taxon>Arthropoda</taxon>
        <taxon>Chelicerata</taxon>
        <taxon>Arachnida</taxon>
        <taxon>Araneae</taxon>
        <taxon>Araneomorphae</taxon>
        <taxon>Entelegynae</taxon>
        <taxon>Araneoidea</taxon>
        <taxon>Nephilidae</taxon>
        <taxon>Nephila</taxon>
    </lineage>
</organism>
<dbReference type="AlphaFoldDB" id="A0A8X6PF12"/>
<dbReference type="EMBL" id="BMAW01114921">
    <property type="protein sequence ID" value="GFT63973.1"/>
    <property type="molecule type" value="Genomic_DNA"/>
</dbReference>
<dbReference type="Proteomes" id="UP000887013">
    <property type="component" value="Unassembled WGS sequence"/>
</dbReference>
<gene>
    <name evidence="1" type="ORF">NPIL_457101</name>
</gene>
<evidence type="ECO:0000313" key="1">
    <source>
        <dbReference type="EMBL" id="GFT63973.1"/>
    </source>
</evidence>
<comment type="caution">
    <text evidence="1">The sequence shown here is derived from an EMBL/GenBank/DDBJ whole genome shotgun (WGS) entry which is preliminary data.</text>
</comment>
<proteinExistence type="predicted"/>
<evidence type="ECO:0000313" key="2">
    <source>
        <dbReference type="Proteomes" id="UP000887013"/>
    </source>
</evidence>
<accession>A0A8X6PF12</accession>